<gene>
    <name evidence="1" type="ORF">LECACI_7A007904</name>
</gene>
<proteinExistence type="predicted"/>
<name>A0AAI8Z5B1_9PEZI</name>
<dbReference type="AlphaFoldDB" id="A0AAI8Z5B1"/>
<evidence type="ECO:0000313" key="2">
    <source>
        <dbReference type="Proteomes" id="UP001296104"/>
    </source>
</evidence>
<dbReference type="EMBL" id="CAVMBE010000069">
    <property type="protein sequence ID" value="CAK4032746.1"/>
    <property type="molecule type" value="Genomic_DNA"/>
</dbReference>
<organism evidence="1 2">
    <name type="scientific">Lecanosticta acicola</name>
    <dbReference type="NCBI Taxonomy" id="111012"/>
    <lineage>
        <taxon>Eukaryota</taxon>
        <taxon>Fungi</taxon>
        <taxon>Dikarya</taxon>
        <taxon>Ascomycota</taxon>
        <taxon>Pezizomycotina</taxon>
        <taxon>Dothideomycetes</taxon>
        <taxon>Dothideomycetidae</taxon>
        <taxon>Mycosphaerellales</taxon>
        <taxon>Mycosphaerellaceae</taxon>
        <taxon>Lecanosticta</taxon>
    </lineage>
</organism>
<dbReference type="Proteomes" id="UP001296104">
    <property type="component" value="Unassembled WGS sequence"/>
</dbReference>
<comment type="caution">
    <text evidence="1">The sequence shown here is derived from an EMBL/GenBank/DDBJ whole genome shotgun (WGS) entry which is preliminary data.</text>
</comment>
<protein>
    <submittedName>
        <fullName evidence="1">Uncharacterized protein</fullName>
    </submittedName>
</protein>
<reference evidence="1" key="1">
    <citation type="submission" date="2023-11" db="EMBL/GenBank/DDBJ databases">
        <authorList>
            <person name="Alioto T."/>
            <person name="Alioto T."/>
            <person name="Gomez Garrido J."/>
        </authorList>
    </citation>
    <scope>NUCLEOTIDE SEQUENCE</scope>
</reference>
<keyword evidence="2" id="KW-1185">Reference proteome</keyword>
<sequence length="168" mass="19194">MAHGIEYVHRALPNQRNGARETVKPPSDRDEVWYDHELLANGTVAPLTVAGAPQRAEMQQNAEAEAMEYIINAPMTTDRDPGPEQALRWHHQDNNYTCNEVDDFVRSYWTFDLREQARVFWGLMDEPFEKITYSEFSAHRDAVSLEGRAIFEAKAKEMIASAPLQASQ</sequence>
<evidence type="ECO:0000313" key="1">
    <source>
        <dbReference type="EMBL" id="CAK4032746.1"/>
    </source>
</evidence>
<accession>A0AAI8Z5B1</accession>